<dbReference type="GO" id="GO:0005886">
    <property type="term" value="C:plasma membrane"/>
    <property type="evidence" value="ECO:0007669"/>
    <property type="project" value="UniProtKB-SubCell"/>
</dbReference>
<dbReference type="PANTHER" id="PTHR30250:SF10">
    <property type="entry name" value="LIPOPOLYSACCHARIDE BIOSYNTHESIS PROTEIN WZXC"/>
    <property type="match status" value="1"/>
</dbReference>
<evidence type="ECO:0000256" key="7">
    <source>
        <dbReference type="SAM" id="Phobius"/>
    </source>
</evidence>
<comment type="subcellular location">
    <subcellularLocation>
        <location evidence="1">Cell membrane</location>
        <topology evidence="1">Multi-pass membrane protein</topology>
    </subcellularLocation>
</comment>
<proteinExistence type="inferred from homology"/>
<reference evidence="9" key="1">
    <citation type="submission" date="2016-10" db="EMBL/GenBank/DDBJ databases">
        <authorList>
            <person name="Varghese N."/>
            <person name="Submissions S."/>
        </authorList>
    </citation>
    <scope>NUCLEOTIDE SEQUENCE [LARGE SCALE GENOMIC DNA]</scope>
    <source>
        <strain evidence="9">DSM 45843</strain>
    </source>
</reference>
<evidence type="ECO:0000313" key="9">
    <source>
        <dbReference type="Proteomes" id="UP000199088"/>
    </source>
</evidence>
<gene>
    <name evidence="8" type="ORF">SAMN05660199_02891</name>
</gene>
<dbReference type="Pfam" id="PF13440">
    <property type="entry name" value="Polysacc_synt_3"/>
    <property type="match status" value="1"/>
</dbReference>
<organism evidence="8 9">
    <name type="scientific">Klenkia soli</name>
    <dbReference type="NCBI Taxonomy" id="1052260"/>
    <lineage>
        <taxon>Bacteria</taxon>
        <taxon>Bacillati</taxon>
        <taxon>Actinomycetota</taxon>
        <taxon>Actinomycetes</taxon>
        <taxon>Geodermatophilales</taxon>
        <taxon>Geodermatophilaceae</taxon>
        <taxon>Klenkia</taxon>
    </lineage>
</organism>
<comment type="similarity">
    <text evidence="2">Belongs to the polysaccharide synthase family.</text>
</comment>
<protein>
    <submittedName>
        <fullName evidence="8">Membrane protein involved in the export of O-antigen and teichoic acid</fullName>
    </submittedName>
</protein>
<feature type="transmembrane region" description="Helical" evidence="7">
    <location>
        <begin position="119"/>
        <end position="141"/>
    </location>
</feature>
<keyword evidence="5 7" id="KW-1133">Transmembrane helix</keyword>
<evidence type="ECO:0000256" key="2">
    <source>
        <dbReference type="ARBA" id="ARBA00007430"/>
    </source>
</evidence>
<keyword evidence="6 7" id="KW-0472">Membrane</keyword>
<evidence type="ECO:0000256" key="3">
    <source>
        <dbReference type="ARBA" id="ARBA00022475"/>
    </source>
</evidence>
<dbReference type="AlphaFoldDB" id="A0A1H0NWP0"/>
<feature type="transmembrane region" description="Helical" evidence="7">
    <location>
        <begin position="296"/>
        <end position="319"/>
    </location>
</feature>
<evidence type="ECO:0000313" key="8">
    <source>
        <dbReference type="EMBL" id="SDO97053.1"/>
    </source>
</evidence>
<keyword evidence="9" id="KW-1185">Reference proteome</keyword>
<sequence length="446" mass="48914">MRLQDEPQQTSSTHGRRISWTTGSFVISFGLRFVSNVILSRLLSPELFGIVIIVNTIRFGVELLSDVGIEQNIVRRKGQLDRDFLNSAWTVQVVRGFILSAIFASLASPLSTLFAVPPATLYLMSLAPLLTSLHSSAIFVLSRTLQVRERNWFELRCEILAFAVVITTASLWHSVYAVILSTLISIALRSALSYRLPHAQQRLRLRRAHAKEIISFGKWITASSLFVYAAANIDRLTLGAVAPLAALGIYGIARIVSDIPSAFASRLTHQILFPAIAAESSAARETASAMKLRHRLLLLISVASGILASTADFAVSLVYDQRYSQAGPLLSIILLATWFSINSTLSEAAFLGRDRPIYLTTGNLARLVLICLMLYPLYTAWGLAGAGVAIIAAEAGRYLVTAYGLWRLKLHTLRQDFLTASAFTATILIGCTLRYLLGLGYPWTGL</sequence>
<accession>A0A1H0NWP0</accession>
<keyword evidence="4 7" id="KW-0812">Transmembrane</keyword>
<dbReference type="RefSeq" id="WP_242654122.1">
    <property type="nucleotide sequence ID" value="NZ_FNIR01000009.1"/>
</dbReference>
<dbReference type="PANTHER" id="PTHR30250">
    <property type="entry name" value="PST FAMILY PREDICTED COLANIC ACID TRANSPORTER"/>
    <property type="match status" value="1"/>
</dbReference>
<evidence type="ECO:0000256" key="6">
    <source>
        <dbReference type="ARBA" id="ARBA00023136"/>
    </source>
</evidence>
<dbReference type="EMBL" id="FNIR01000009">
    <property type="protein sequence ID" value="SDO97053.1"/>
    <property type="molecule type" value="Genomic_DNA"/>
</dbReference>
<evidence type="ECO:0000256" key="1">
    <source>
        <dbReference type="ARBA" id="ARBA00004651"/>
    </source>
</evidence>
<name>A0A1H0NWP0_9ACTN</name>
<feature type="transmembrane region" description="Helical" evidence="7">
    <location>
        <begin position="237"/>
        <end position="256"/>
    </location>
</feature>
<evidence type="ECO:0000256" key="5">
    <source>
        <dbReference type="ARBA" id="ARBA00022989"/>
    </source>
</evidence>
<evidence type="ECO:0000256" key="4">
    <source>
        <dbReference type="ARBA" id="ARBA00022692"/>
    </source>
</evidence>
<feature type="transmembrane region" description="Helical" evidence="7">
    <location>
        <begin position="84"/>
        <end position="107"/>
    </location>
</feature>
<dbReference type="Proteomes" id="UP000199088">
    <property type="component" value="Unassembled WGS sequence"/>
</dbReference>
<dbReference type="InterPro" id="IPR050833">
    <property type="entry name" value="Poly_Biosynth_Transport"/>
</dbReference>
<feature type="transmembrane region" description="Helical" evidence="7">
    <location>
        <begin position="325"/>
        <end position="345"/>
    </location>
</feature>
<feature type="transmembrane region" description="Helical" evidence="7">
    <location>
        <begin position="417"/>
        <end position="437"/>
    </location>
</feature>
<keyword evidence="3" id="KW-1003">Cell membrane</keyword>
<dbReference type="STRING" id="1052260.SAMN05660199_02891"/>